<dbReference type="PATRIC" id="fig|161896.4.peg.35"/>
<sequence>MAVKWDSTAKSEIGLTLSNGWIEGETIGPIDLKPGESFRVEYGTVEKDFISMFVGCEDGFYSNARGADVIRGTAPAERYAWAYIIRADGSVDDQALEIPSRAPGANSKVVDGGYSTISGPSLEKIADPKKDRPVKPKTDLDRDRWPQEGETCKDGDRRWYPNGIEGVAPTFRKPGYSQDFLNWTDSDYTYRGVTDHLVGAEWNGHTNWHGNHDRLPEGWLGSIGAVHRAYMPVGTALEPIDLKPGERVRIEYGTTMLRVNHTEINCGNDGKYSRIVDFPKASAPAGFWAEATITDANGKTRTIARSVLAACTLALSAGLVAQPASALPQKDFGTANPTTIGAKCSNPGDTGQTIEIDRTYFDGSAGSWTIANYNNEPLPVTRNITETKTKTWNVSARVDFDLLKLVHITFSTSYTDTQSYEVGETIGPYNIAPGKTAVKRAGWVVSDFTGEKTVCGQNGTWQGTGKTFSATLPAERHVEISTRDNIKFD</sequence>
<dbReference type="EMBL" id="CP011311">
    <property type="protein sequence ID" value="AKE38031.1"/>
    <property type="molecule type" value="Genomic_DNA"/>
</dbReference>
<name>A0A0F6T9E1_9CORY</name>
<feature type="region of interest" description="Disordered" evidence="1">
    <location>
        <begin position="119"/>
        <end position="155"/>
    </location>
</feature>
<reference evidence="2 3" key="1">
    <citation type="journal article" date="2015" name="Genome Announc.">
        <title>Complete Genome Sequence of Corynebacterium camporealensis DSM 44610, Isolated from the Milk of a Manchega Sheep with Subclinical Mastitis.</title>
        <authorList>
            <person name="Ruckert C."/>
            <person name="Albersmeier A."/>
            <person name="Winkler A."/>
            <person name="Tauch A."/>
        </authorList>
    </citation>
    <scope>NUCLEOTIDE SEQUENCE [LARGE SCALE GENOMIC DNA]</scope>
    <source>
        <strain evidence="2 3">DSM 44610</strain>
    </source>
</reference>
<evidence type="ECO:0000313" key="3">
    <source>
        <dbReference type="Proteomes" id="UP000033566"/>
    </source>
</evidence>
<feature type="compositionally biased region" description="Basic and acidic residues" evidence="1">
    <location>
        <begin position="124"/>
        <end position="155"/>
    </location>
</feature>
<proteinExistence type="predicted"/>
<protein>
    <submittedName>
        <fullName evidence="2">Uncharacterized protein</fullName>
    </submittedName>
</protein>
<dbReference type="AlphaFoldDB" id="A0A0F6T9E1"/>
<dbReference type="HOGENOM" id="CLU_557495_0_0_11"/>
<organism evidence="2 3">
    <name type="scientific">Corynebacterium camporealensis</name>
    <dbReference type="NCBI Taxonomy" id="161896"/>
    <lineage>
        <taxon>Bacteria</taxon>
        <taxon>Bacillati</taxon>
        <taxon>Actinomycetota</taxon>
        <taxon>Actinomycetes</taxon>
        <taxon>Mycobacteriales</taxon>
        <taxon>Corynebacteriaceae</taxon>
        <taxon>Corynebacterium</taxon>
    </lineage>
</organism>
<evidence type="ECO:0000313" key="2">
    <source>
        <dbReference type="EMBL" id="AKE38031.1"/>
    </source>
</evidence>
<keyword evidence="3" id="KW-1185">Reference proteome</keyword>
<dbReference type="KEGG" id="ccj:UL81_00185"/>
<accession>A0A0F6T9E1</accession>
<evidence type="ECO:0000256" key="1">
    <source>
        <dbReference type="SAM" id="MobiDB-lite"/>
    </source>
</evidence>
<gene>
    <name evidence="2" type="ORF">UL81_00185</name>
</gene>
<dbReference type="Proteomes" id="UP000033566">
    <property type="component" value="Chromosome"/>
</dbReference>